<evidence type="ECO:0000256" key="4">
    <source>
        <dbReference type="ARBA" id="ARBA00022679"/>
    </source>
</evidence>
<dbReference type="InterPro" id="IPR002516">
    <property type="entry name" value="Glyco_trans_11"/>
</dbReference>
<dbReference type="STRING" id="7868.ENSCMIP00000030103"/>
<evidence type="ECO:0000256" key="5">
    <source>
        <dbReference type="ARBA" id="ARBA00043729"/>
    </source>
</evidence>
<evidence type="ECO:0000256" key="3">
    <source>
        <dbReference type="ARBA" id="ARBA00022676"/>
    </source>
</evidence>
<keyword evidence="3 6" id="KW-0328">Glycosyltransferase</keyword>
<sequence>FLRRSHDYITLSLSQPPFFLKILRRLKPIIIIINLAFDIADESCETSKAIRSSKGMWIFLPDGRFGNCMGQYATLFALARLNKRQAYILPSMANILSQIFKLTLPTINEEVQKKINWKVFKINDWMEEKYYDIPGDYVQLNGYPCSWTFYHHIRSEILREFTFHDFITEETNLYLRQITASHPSVTYIGVHIRRGDYVEIMTEYWNGVIGDKNYLEKAMSYFRNKYQDAVFLVLSNGMDWCKENIDASKGDVYFAGTSNESNPTKDFAILAHCNHSIVTIGTFGYWAAYLVGGETIYLTNFTLPDSNFLKIFRYEAAFLPEWIGIPADLSPLLSKSP</sequence>
<dbReference type="OMA" id="WTIHPDG"/>
<dbReference type="InParanoid" id="A0A4W3IV38"/>
<keyword evidence="6" id="KW-0735">Signal-anchor</keyword>
<evidence type="ECO:0000256" key="1">
    <source>
        <dbReference type="ARBA" id="ARBA00004447"/>
    </source>
</evidence>
<keyword evidence="6" id="KW-0325">Glycoprotein</keyword>
<organism evidence="7 8">
    <name type="scientific">Callorhinchus milii</name>
    <name type="common">Ghost shark</name>
    <dbReference type="NCBI Taxonomy" id="7868"/>
    <lineage>
        <taxon>Eukaryota</taxon>
        <taxon>Metazoa</taxon>
        <taxon>Chordata</taxon>
        <taxon>Craniata</taxon>
        <taxon>Vertebrata</taxon>
        <taxon>Chondrichthyes</taxon>
        <taxon>Holocephali</taxon>
        <taxon>Chimaeriformes</taxon>
        <taxon>Callorhinchidae</taxon>
        <taxon>Callorhinchus</taxon>
    </lineage>
</organism>
<keyword evidence="4 6" id="KW-0808">Transferase</keyword>
<evidence type="ECO:0000256" key="6">
    <source>
        <dbReference type="RuleBase" id="RU363129"/>
    </source>
</evidence>
<dbReference type="Proteomes" id="UP000314986">
    <property type="component" value="Unassembled WGS sequence"/>
</dbReference>
<dbReference type="Pfam" id="PF01531">
    <property type="entry name" value="Glyco_transf_11"/>
    <property type="match status" value="1"/>
</dbReference>
<keyword evidence="8" id="KW-1185">Reference proteome</keyword>
<dbReference type="GO" id="GO:0008107">
    <property type="term" value="F:galactoside 2-alpha-L-fucosyltransferase activity"/>
    <property type="evidence" value="ECO:0007669"/>
    <property type="project" value="InterPro"/>
</dbReference>
<keyword evidence="6" id="KW-0812">Transmembrane</keyword>
<comment type="subcellular location">
    <subcellularLocation>
        <location evidence="1 6">Golgi apparatus</location>
        <location evidence="1 6">Golgi stack membrane</location>
        <topology evidence="1 6">Single-pass type II membrane protein</topology>
    </subcellularLocation>
</comment>
<evidence type="ECO:0000256" key="2">
    <source>
        <dbReference type="ARBA" id="ARBA00004922"/>
    </source>
</evidence>
<reference evidence="7" key="4">
    <citation type="submission" date="2025-08" db="UniProtKB">
        <authorList>
            <consortium name="Ensembl"/>
        </authorList>
    </citation>
    <scope>IDENTIFICATION</scope>
</reference>
<proteinExistence type="inferred from homology"/>
<dbReference type="GO" id="GO:0032580">
    <property type="term" value="C:Golgi cisterna membrane"/>
    <property type="evidence" value="ECO:0007669"/>
    <property type="project" value="UniProtKB-SubCell"/>
</dbReference>
<keyword evidence="6" id="KW-0333">Golgi apparatus</keyword>
<dbReference type="Ensembl" id="ENSCMIT00000030570.1">
    <property type="protein sequence ID" value="ENSCMIP00000030103.1"/>
    <property type="gene ID" value="ENSCMIG00000012989.1"/>
</dbReference>
<reference evidence="8" key="1">
    <citation type="journal article" date="2006" name="Science">
        <title>Ancient noncoding elements conserved in the human genome.</title>
        <authorList>
            <person name="Venkatesh B."/>
            <person name="Kirkness E.F."/>
            <person name="Loh Y.H."/>
            <person name="Halpern A.L."/>
            <person name="Lee A.P."/>
            <person name="Johnson J."/>
            <person name="Dandona N."/>
            <person name="Viswanathan L.D."/>
            <person name="Tay A."/>
            <person name="Venter J.C."/>
            <person name="Strausberg R.L."/>
            <person name="Brenner S."/>
        </authorList>
    </citation>
    <scope>NUCLEOTIDE SEQUENCE [LARGE SCALE GENOMIC DNA]</scope>
</reference>
<comment type="pathway">
    <text evidence="2 6">Protein modification; protein glycosylation.</text>
</comment>
<reference evidence="8" key="3">
    <citation type="journal article" date="2014" name="Nature">
        <title>Elephant shark genome provides unique insights into gnathostome evolution.</title>
        <authorList>
            <consortium name="International Elephant Shark Genome Sequencing Consortium"/>
            <person name="Venkatesh B."/>
            <person name="Lee A.P."/>
            <person name="Ravi V."/>
            <person name="Maurya A.K."/>
            <person name="Lian M.M."/>
            <person name="Swann J.B."/>
            <person name="Ohta Y."/>
            <person name="Flajnik M.F."/>
            <person name="Sutoh Y."/>
            <person name="Kasahara M."/>
            <person name="Hoon S."/>
            <person name="Gangu V."/>
            <person name="Roy S.W."/>
            <person name="Irimia M."/>
            <person name="Korzh V."/>
            <person name="Kondrychyn I."/>
            <person name="Lim Z.W."/>
            <person name="Tay B.H."/>
            <person name="Tohari S."/>
            <person name="Kong K.W."/>
            <person name="Ho S."/>
            <person name="Lorente-Galdos B."/>
            <person name="Quilez J."/>
            <person name="Marques-Bonet T."/>
            <person name="Raney B.J."/>
            <person name="Ingham P.W."/>
            <person name="Tay A."/>
            <person name="Hillier L.W."/>
            <person name="Minx P."/>
            <person name="Boehm T."/>
            <person name="Wilson R.K."/>
            <person name="Brenner S."/>
            <person name="Warren W.C."/>
        </authorList>
    </citation>
    <scope>NUCLEOTIDE SEQUENCE [LARGE SCALE GENOMIC DNA]</scope>
</reference>
<accession>A0A4W3IV38</accession>
<comment type="similarity">
    <text evidence="6">Belongs to the glycosyltransferase 11 family.</text>
</comment>
<dbReference type="EC" id="2.4.1.-" evidence="6"/>
<dbReference type="GeneTree" id="ENSGT00390000001450"/>
<dbReference type="PANTHER" id="PTHR11927">
    <property type="entry name" value="GALACTOSIDE 2-L-FUCOSYLTRANSFERASE"/>
    <property type="match status" value="1"/>
</dbReference>
<dbReference type="UniPathway" id="UPA00378"/>
<dbReference type="AlphaFoldDB" id="A0A4W3IV38"/>
<evidence type="ECO:0000313" key="8">
    <source>
        <dbReference type="Proteomes" id="UP000314986"/>
    </source>
</evidence>
<dbReference type="CDD" id="cd11301">
    <property type="entry name" value="Fut1_Fut2_like"/>
    <property type="match status" value="1"/>
</dbReference>
<evidence type="ECO:0000313" key="7">
    <source>
        <dbReference type="Ensembl" id="ENSCMIP00000030103.1"/>
    </source>
</evidence>
<name>A0A4W3IV38_CALMI</name>
<comment type="catalytic activity">
    <reaction evidence="5">
        <text>a ganglioside GM1 + GDP-beta-L-fucose = a ganglioside Fuc-GM1 + GDP + H(+)</text>
        <dbReference type="Rhea" id="RHEA:48292"/>
        <dbReference type="ChEBI" id="CHEBI:15378"/>
        <dbReference type="ChEBI" id="CHEBI:57273"/>
        <dbReference type="ChEBI" id="CHEBI:58189"/>
        <dbReference type="ChEBI" id="CHEBI:82639"/>
        <dbReference type="ChEBI" id="CHEBI:90189"/>
    </reaction>
    <physiologicalReaction direction="left-to-right" evidence="5">
        <dbReference type="Rhea" id="RHEA:48293"/>
    </physiologicalReaction>
</comment>
<dbReference type="PANTHER" id="PTHR11927:SF9">
    <property type="entry name" value="L-FUCOSYLTRANSFERASE"/>
    <property type="match status" value="1"/>
</dbReference>
<reference evidence="7" key="5">
    <citation type="submission" date="2025-09" db="UniProtKB">
        <authorList>
            <consortium name="Ensembl"/>
        </authorList>
    </citation>
    <scope>IDENTIFICATION</scope>
</reference>
<dbReference type="GO" id="GO:0005975">
    <property type="term" value="P:carbohydrate metabolic process"/>
    <property type="evidence" value="ECO:0007669"/>
    <property type="project" value="InterPro"/>
</dbReference>
<protein>
    <recommendedName>
        <fullName evidence="6">L-Fucosyltransferase</fullName>
        <ecNumber evidence="6">2.4.1.-</ecNumber>
    </recommendedName>
</protein>
<reference evidence="8" key="2">
    <citation type="journal article" date="2007" name="PLoS Biol.">
        <title>Survey sequencing and comparative analysis of the elephant shark (Callorhinchus milii) genome.</title>
        <authorList>
            <person name="Venkatesh B."/>
            <person name="Kirkness E.F."/>
            <person name="Loh Y.H."/>
            <person name="Halpern A.L."/>
            <person name="Lee A.P."/>
            <person name="Johnson J."/>
            <person name="Dandona N."/>
            <person name="Viswanathan L.D."/>
            <person name="Tay A."/>
            <person name="Venter J.C."/>
            <person name="Strausberg R.L."/>
            <person name="Brenner S."/>
        </authorList>
    </citation>
    <scope>NUCLEOTIDE SEQUENCE [LARGE SCALE GENOMIC DNA]</scope>
</reference>